<gene>
    <name evidence="1" type="ORF">ACFFF7_10030</name>
</gene>
<evidence type="ECO:0000313" key="2">
    <source>
        <dbReference type="Proteomes" id="UP001589943"/>
    </source>
</evidence>
<evidence type="ECO:0000313" key="1">
    <source>
        <dbReference type="EMBL" id="MFC0589750.1"/>
    </source>
</evidence>
<accession>A0ABV6PIV0</accession>
<proteinExistence type="predicted"/>
<dbReference type="RefSeq" id="WP_379481214.1">
    <property type="nucleotide sequence ID" value="NZ_JBHLTL010000006.1"/>
</dbReference>
<comment type="caution">
    <text evidence="1">The sequence shown here is derived from an EMBL/GenBank/DDBJ whole genome shotgun (WGS) entry which is preliminary data.</text>
</comment>
<name>A0ABV6PIV0_9SPHN</name>
<sequence>MATVNPARPRRARRLLWLVPLGLAAALAWFWQPLHGYARVGAAYGARVACSCRFEGGRSLSDCRKDFEPGMELITLSEDSAAKSVTARFPLLASDTATYREGEGCRLQPWTR</sequence>
<keyword evidence="2" id="KW-1185">Reference proteome</keyword>
<protein>
    <submittedName>
        <fullName evidence="1">Uncharacterized protein</fullName>
    </submittedName>
</protein>
<reference evidence="1 2" key="1">
    <citation type="submission" date="2024-09" db="EMBL/GenBank/DDBJ databases">
        <authorList>
            <person name="Sun Q."/>
            <person name="Mori K."/>
        </authorList>
    </citation>
    <scope>NUCLEOTIDE SEQUENCE [LARGE SCALE GENOMIC DNA]</scope>
    <source>
        <strain evidence="1 2">NCAIM B.02537</strain>
    </source>
</reference>
<dbReference type="Proteomes" id="UP001589943">
    <property type="component" value="Unassembled WGS sequence"/>
</dbReference>
<dbReference type="EMBL" id="JBHLTL010000006">
    <property type="protein sequence ID" value="MFC0589750.1"/>
    <property type="molecule type" value="Genomic_DNA"/>
</dbReference>
<organism evidence="1 2">
    <name type="scientific">Novosphingobium aquiterrae</name>
    <dbReference type="NCBI Taxonomy" id="624388"/>
    <lineage>
        <taxon>Bacteria</taxon>
        <taxon>Pseudomonadati</taxon>
        <taxon>Pseudomonadota</taxon>
        <taxon>Alphaproteobacteria</taxon>
        <taxon>Sphingomonadales</taxon>
        <taxon>Sphingomonadaceae</taxon>
        <taxon>Novosphingobium</taxon>
    </lineage>
</organism>